<gene>
    <name evidence="1" type="ORF">JOF59_001172</name>
</gene>
<comment type="caution">
    <text evidence="1">The sequence shown here is derived from an EMBL/GenBank/DDBJ whole genome shotgun (WGS) entry which is preliminary data.</text>
</comment>
<dbReference type="RefSeq" id="WP_274922806.1">
    <property type="nucleotide sequence ID" value="NZ_BMWJ01000001.1"/>
</dbReference>
<keyword evidence="2" id="KW-1185">Reference proteome</keyword>
<evidence type="ECO:0000313" key="2">
    <source>
        <dbReference type="Proteomes" id="UP001519311"/>
    </source>
</evidence>
<proteinExistence type="predicted"/>
<evidence type="ECO:0000313" key="1">
    <source>
        <dbReference type="EMBL" id="MBP2358772.1"/>
    </source>
</evidence>
<accession>A0ABS4V4J9</accession>
<reference evidence="1 2" key="1">
    <citation type="submission" date="2021-03" db="EMBL/GenBank/DDBJ databases">
        <title>Sequencing the genomes of 1000 actinobacteria strains.</title>
        <authorList>
            <person name="Klenk H.-P."/>
        </authorList>
    </citation>
    <scope>NUCLEOTIDE SEQUENCE [LARGE SCALE GENOMIC DNA]</scope>
    <source>
        <strain evidence="1 2">DSM 40843</strain>
    </source>
</reference>
<dbReference type="Proteomes" id="UP001519311">
    <property type="component" value="Unassembled WGS sequence"/>
</dbReference>
<name>A0ABS4V4J9_9ACTN</name>
<dbReference type="GeneID" id="97345120"/>
<organism evidence="1 2">
    <name type="scientific">Streptomyces clavifer</name>
    <dbReference type="NCBI Taxonomy" id="68188"/>
    <lineage>
        <taxon>Bacteria</taxon>
        <taxon>Bacillati</taxon>
        <taxon>Actinomycetota</taxon>
        <taxon>Actinomycetes</taxon>
        <taxon>Kitasatosporales</taxon>
        <taxon>Streptomycetaceae</taxon>
        <taxon>Streptomyces</taxon>
    </lineage>
</organism>
<protein>
    <submittedName>
        <fullName evidence="1">Uncharacterized protein</fullName>
    </submittedName>
</protein>
<sequence length="43" mass="4437">MSSTASGPYPAVPYATVPCLGVQGPAVPWSTARYPSAPYLVEP</sequence>
<dbReference type="EMBL" id="JAGINS010000001">
    <property type="protein sequence ID" value="MBP2358772.1"/>
    <property type="molecule type" value="Genomic_DNA"/>
</dbReference>